<reference evidence="5" key="1">
    <citation type="submission" date="2018-11" db="EMBL/GenBank/DDBJ databases">
        <authorList>
            <person name="Alioto T."/>
            <person name="Alioto T."/>
        </authorList>
    </citation>
    <scope>NUCLEOTIDE SEQUENCE</scope>
</reference>
<dbReference type="Pfam" id="PF00135">
    <property type="entry name" value="COesterase"/>
    <property type="match status" value="3"/>
</dbReference>
<accession>A0A8B6FFL6</accession>
<feature type="chain" id="PRO_5033056385" evidence="3">
    <location>
        <begin position="18"/>
        <end position="970"/>
    </location>
</feature>
<keyword evidence="6" id="KW-1185">Reference proteome</keyword>
<dbReference type="SUPFAM" id="SSF53474">
    <property type="entry name" value="alpha/beta-Hydrolases"/>
    <property type="match status" value="2"/>
</dbReference>
<evidence type="ECO:0000256" key="2">
    <source>
        <dbReference type="SAM" id="MobiDB-lite"/>
    </source>
</evidence>
<dbReference type="Gene3D" id="3.40.50.1820">
    <property type="entry name" value="alpha/beta hydrolase"/>
    <property type="match status" value="3"/>
</dbReference>
<keyword evidence="3" id="KW-0732">Signal</keyword>
<protein>
    <submittedName>
        <fullName evidence="5">Neuroligin</fullName>
    </submittedName>
</protein>
<feature type="domain" description="Carboxylesterase type B" evidence="4">
    <location>
        <begin position="24"/>
        <end position="243"/>
    </location>
</feature>
<feature type="signal peptide" evidence="3">
    <location>
        <begin position="1"/>
        <end position="17"/>
    </location>
</feature>
<feature type="region of interest" description="Disordered" evidence="2">
    <location>
        <begin position="946"/>
        <end position="970"/>
    </location>
</feature>
<name>A0A8B6FFL6_MYTGA</name>
<dbReference type="AlphaFoldDB" id="A0A8B6FFL6"/>
<evidence type="ECO:0000313" key="6">
    <source>
        <dbReference type="Proteomes" id="UP000596742"/>
    </source>
</evidence>
<organism evidence="5 6">
    <name type="scientific">Mytilus galloprovincialis</name>
    <name type="common">Mediterranean mussel</name>
    <dbReference type="NCBI Taxonomy" id="29158"/>
    <lineage>
        <taxon>Eukaryota</taxon>
        <taxon>Metazoa</taxon>
        <taxon>Spiralia</taxon>
        <taxon>Lophotrochozoa</taxon>
        <taxon>Mollusca</taxon>
        <taxon>Bivalvia</taxon>
        <taxon>Autobranchia</taxon>
        <taxon>Pteriomorphia</taxon>
        <taxon>Mytilida</taxon>
        <taxon>Mytiloidea</taxon>
        <taxon>Mytilidae</taxon>
        <taxon>Mytilinae</taxon>
        <taxon>Mytilus</taxon>
    </lineage>
</organism>
<gene>
    <name evidence="5" type="ORF">MGAL_10B085475</name>
</gene>
<feature type="compositionally biased region" description="Pro residues" evidence="2">
    <location>
        <begin position="947"/>
        <end position="956"/>
    </location>
</feature>
<feature type="domain" description="Carboxylesterase type B" evidence="4">
    <location>
        <begin position="270"/>
        <end position="457"/>
    </location>
</feature>
<evidence type="ECO:0000256" key="3">
    <source>
        <dbReference type="SAM" id="SignalP"/>
    </source>
</evidence>
<comment type="similarity">
    <text evidence="1">Belongs to the type-B carboxylesterase/lipase family.</text>
</comment>
<dbReference type="InterPro" id="IPR002018">
    <property type="entry name" value="CarbesteraseB"/>
</dbReference>
<evidence type="ECO:0000313" key="5">
    <source>
        <dbReference type="EMBL" id="VDI49367.1"/>
    </source>
</evidence>
<evidence type="ECO:0000259" key="4">
    <source>
        <dbReference type="Pfam" id="PF00135"/>
    </source>
</evidence>
<dbReference type="InterPro" id="IPR029058">
    <property type="entry name" value="AB_hydrolase_fold"/>
</dbReference>
<sequence>MSKILIFLAFVLGTSQCFPTCTRRTCYGKIRGKITFRVPHVEVEEYLGIPYASPPTGHLRYKRPQKPLRWSPRILDTTNLPPACPQEQRAQINFHRPGFDNFNEDCLYMNIYVPRINKRALPILLYIHGGSNSQGMGAVFDGDILAAHGEIIVITFNYRLANLGFFADPSKGIKGNNGLMDQVLVMKWIQRNIKYFNGNPSKVTLYGHSAGAGDVGVHLLSDLTKGLFRNTIMHSGTPISHWFPSFCVQSSRVSSIPQNCRPGYSLITTEPQLDNWVIIDGEFLKGSPEKLFTCGKFRRGPVLLMISRDEGFPLDPSMYREINLDQLLGYFGRTLFAGKPDFAENVKKEIKIWERLNLSNYPPGLQVLADMGLFAPMMKLADMISRWQKNVYTLSFDYVSQNVPGPDWIGIQHGWDVFYVFGVPTVGHPKFSYTARDAEVSKRTMQLMSSFVKKGTSQCFPTCIRKTLYGKVRGKITIRVPQVEVEEYLGVPYASPPTGYLRYKRPKKPIKWNPRILETTNLPPACPQFELDSVQFHKPGFNNFNEDCLYMNIYVPRVNKRALPIMLFIHGGSNRKGMGAMFDGDILAAHGEIIVITFNFRLDNLGFYADPSKGVKGNNGLMDQVLALKWIQRNIKYFNGDPSKVTIYGHSAGAGDAGLHLLSSLTKGLFRNAIIHSGAPISHWFLSPCIQTSRESKTPENCRPGTSLITTEQQKENWVVVDGEFLKGSPEKLFTCGKFHAGSVLLMMSRDEGHPLDISTYKELDLDQTIGWYAKNLFAERPDFTDNVKKEIKIWETMNLSRYPQALQVRADVGVFVPMMKTADMISEWQKNVYTLSFDYVSQNVPGPEWIGVQHGWDIFYVFGVPTVGHPKFSYTARDAEVSKVTMQLIRHFVKEGSWRSCDLKLRKYNAEKKSVNKLDYVNGKTVVTNEINFKQPRLDFCQFDTHPPPPQPPPTTHTHIRTHTHNHHC</sequence>
<dbReference type="Proteomes" id="UP000596742">
    <property type="component" value="Unassembled WGS sequence"/>
</dbReference>
<dbReference type="OrthoDB" id="6505985at2759"/>
<proteinExistence type="inferred from homology"/>
<dbReference type="PANTHER" id="PTHR43903">
    <property type="entry name" value="NEUROLIGIN"/>
    <property type="match status" value="1"/>
</dbReference>
<dbReference type="InterPro" id="IPR051093">
    <property type="entry name" value="Neuroligin/BSAL"/>
</dbReference>
<comment type="caution">
    <text evidence="5">The sequence shown here is derived from an EMBL/GenBank/DDBJ whole genome shotgun (WGS) entry which is preliminary data.</text>
</comment>
<feature type="domain" description="Carboxylesterase type B" evidence="4">
    <location>
        <begin position="465"/>
        <end position="924"/>
    </location>
</feature>
<dbReference type="EMBL" id="UYJE01006826">
    <property type="protein sequence ID" value="VDI49367.1"/>
    <property type="molecule type" value="Genomic_DNA"/>
</dbReference>
<feature type="compositionally biased region" description="Basic residues" evidence="2">
    <location>
        <begin position="959"/>
        <end position="970"/>
    </location>
</feature>
<evidence type="ECO:0000256" key="1">
    <source>
        <dbReference type="ARBA" id="ARBA00005964"/>
    </source>
</evidence>